<evidence type="ECO:0000256" key="3">
    <source>
        <dbReference type="SAM" id="MobiDB-lite"/>
    </source>
</evidence>
<dbReference type="Gene3D" id="3.30.70.330">
    <property type="match status" value="1"/>
</dbReference>
<accession>A0A7J6FQA7</accession>
<dbReference type="EMBL" id="JAATIQ010000184">
    <property type="protein sequence ID" value="KAF4372827.1"/>
    <property type="molecule type" value="Genomic_DNA"/>
</dbReference>
<keyword evidence="1 2" id="KW-0694">RNA-binding</keyword>
<evidence type="ECO:0000313" key="6">
    <source>
        <dbReference type="Proteomes" id="UP000583929"/>
    </source>
</evidence>
<dbReference type="SMART" id="SM00360">
    <property type="entry name" value="RRM"/>
    <property type="match status" value="1"/>
</dbReference>
<dbReference type="Proteomes" id="UP000583929">
    <property type="component" value="Unassembled WGS sequence"/>
</dbReference>
<organism evidence="5 6">
    <name type="scientific">Cannabis sativa</name>
    <name type="common">Hemp</name>
    <name type="synonym">Marijuana</name>
    <dbReference type="NCBI Taxonomy" id="3483"/>
    <lineage>
        <taxon>Eukaryota</taxon>
        <taxon>Viridiplantae</taxon>
        <taxon>Streptophyta</taxon>
        <taxon>Embryophyta</taxon>
        <taxon>Tracheophyta</taxon>
        <taxon>Spermatophyta</taxon>
        <taxon>Magnoliopsida</taxon>
        <taxon>eudicotyledons</taxon>
        <taxon>Gunneridae</taxon>
        <taxon>Pentapetalae</taxon>
        <taxon>rosids</taxon>
        <taxon>fabids</taxon>
        <taxon>Rosales</taxon>
        <taxon>Cannabaceae</taxon>
        <taxon>Cannabis</taxon>
    </lineage>
</organism>
<evidence type="ECO:0000313" key="5">
    <source>
        <dbReference type="EMBL" id="KAF4372827.1"/>
    </source>
</evidence>
<dbReference type="InterPro" id="IPR052462">
    <property type="entry name" value="SLIRP/GR-RBP-like"/>
</dbReference>
<dbReference type="GO" id="GO:0003723">
    <property type="term" value="F:RNA binding"/>
    <property type="evidence" value="ECO:0007669"/>
    <property type="project" value="UniProtKB-UniRule"/>
</dbReference>
<reference evidence="5 6" key="1">
    <citation type="journal article" date="2020" name="bioRxiv">
        <title>Sequence and annotation of 42 cannabis genomes reveals extensive copy number variation in cannabinoid synthesis and pathogen resistance genes.</title>
        <authorList>
            <person name="Mckernan K.J."/>
            <person name="Helbert Y."/>
            <person name="Kane L.T."/>
            <person name="Ebling H."/>
            <person name="Zhang L."/>
            <person name="Liu B."/>
            <person name="Eaton Z."/>
            <person name="Mclaughlin S."/>
            <person name="Kingan S."/>
            <person name="Baybayan P."/>
            <person name="Concepcion G."/>
            <person name="Jordan M."/>
            <person name="Riva A."/>
            <person name="Barbazuk W."/>
            <person name="Harkins T."/>
        </authorList>
    </citation>
    <scope>NUCLEOTIDE SEQUENCE [LARGE SCALE GENOMIC DNA]</scope>
    <source>
        <strain evidence="6">cv. Jamaican Lion 4</strain>
        <tissue evidence="5">Leaf</tissue>
    </source>
</reference>
<dbReference type="InterPro" id="IPR035979">
    <property type="entry name" value="RBD_domain_sf"/>
</dbReference>
<dbReference type="PANTHER" id="PTHR48027">
    <property type="entry name" value="HETEROGENEOUS NUCLEAR RIBONUCLEOPROTEIN 87F-RELATED"/>
    <property type="match status" value="1"/>
</dbReference>
<dbReference type="Pfam" id="PF00076">
    <property type="entry name" value="RRM_1"/>
    <property type="match status" value="1"/>
</dbReference>
<evidence type="ECO:0000259" key="4">
    <source>
        <dbReference type="PROSITE" id="PS50102"/>
    </source>
</evidence>
<dbReference type="PROSITE" id="PS50102">
    <property type="entry name" value="RRM"/>
    <property type="match status" value="1"/>
</dbReference>
<name>A0A7J6FQA7_CANSA</name>
<evidence type="ECO:0000256" key="2">
    <source>
        <dbReference type="PROSITE-ProRule" id="PRU00176"/>
    </source>
</evidence>
<sequence>MSSSSPAAMVQVPNENETNTNNSTYHSNKIFIRGLPNEVNETDLTEYFNTFGNVIETKIMCDVLSGKRRGFGFVSFGTEETVKEQQQFRFNGNPGNKNGFRPNYHQGSSLAPPLGATDSSGRFVSVAGTGTDRVPIENADETGNNSADMDLSQVHTPENTAAVAPDLTFSDGQNSLRVHVELSKLKVDMVA</sequence>
<keyword evidence="6" id="KW-1185">Reference proteome</keyword>
<feature type="region of interest" description="Disordered" evidence="3">
    <location>
        <begin position="1"/>
        <end position="23"/>
    </location>
</feature>
<dbReference type="AlphaFoldDB" id="A0A7J6FQA7"/>
<dbReference type="InterPro" id="IPR012677">
    <property type="entry name" value="Nucleotide-bd_a/b_plait_sf"/>
</dbReference>
<comment type="caution">
    <text evidence="5">The sequence shown here is derived from an EMBL/GenBank/DDBJ whole genome shotgun (WGS) entry which is preliminary data.</text>
</comment>
<feature type="domain" description="RRM" evidence="4">
    <location>
        <begin position="28"/>
        <end position="92"/>
    </location>
</feature>
<dbReference type="SUPFAM" id="SSF54928">
    <property type="entry name" value="RNA-binding domain, RBD"/>
    <property type="match status" value="1"/>
</dbReference>
<protein>
    <recommendedName>
        <fullName evidence="4">RRM domain-containing protein</fullName>
    </recommendedName>
</protein>
<dbReference type="InterPro" id="IPR000504">
    <property type="entry name" value="RRM_dom"/>
</dbReference>
<evidence type="ECO:0000256" key="1">
    <source>
        <dbReference type="ARBA" id="ARBA00022884"/>
    </source>
</evidence>
<proteinExistence type="predicted"/>
<gene>
    <name evidence="5" type="ORF">G4B88_028802</name>
</gene>